<comment type="function">
    <text evidence="5">Modulates RecA activity.</text>
</comment>
<feature type="domain" description="RecX second three-helical" evidence="6">
    <location>
        <begin position="110"/>
        <end position="150"/>
    </location>
</feature>
<evidence type="ECO:0000256" key="1">
    <source>
        <dbReference type="ARBA" id="ARBA00004496"/>
    </source>
</evidence>
<dbReference type="Pfam" id="PF21981">
    <property type="entry name" value="RecX_HTH3"/>
    <property type="match status" value="1"/>
</dbReference>
<dbReference type="PANTHER" id="PTHR33602:SF1">
    <property type="entry name" value="REGULATORY PROTEIN RECX FAMILY PROTEIN"/>
    <property type="match status" value="1"/>
</dbReference>
<comment type="subcellular location">
    <subcellularLocation>
        <location evidence="1 5">Cytoplasm</location>
    </subcellularLocation>
</comment>
<dbReference type="AlphaFoldDB" id="A0A0P6X5P2"/>
<keyword evidence="4 5" id="KW-0963">Cytoplasm</keyword>
<protein>
    <recommendedName>
        <fullName evidence="3 5">Regulatory protein RecX</fullName>
    </recommendedName>
</protein>
<evidence type="ECO:0000259" key="7">
    <source>
        <dbReference type="Pfam" id="PF21981"/>
    </source>
</evidence>
<keyword evidence="10" id="KW-1185">Reference proteome</keyword>
<accession>A0A0P6X5P2</accession>
<dbReference type="EMBL" id="LGHJ01000010">
    <property type="protein sequence ID" value="KPL77189.1"/>
    <property type="molecule type" value="Genomic_DNA"/>
</dbReference>
<feature type="domain" description="RecX third three-helical" evidence="7">
    <location>
        <begin position="155"/>
        <end position="198"/>
    </location>
</feature>
<evidence type="ECO:0000256" key="2">
    <source>
        <dbReference type="ARBA" id="ARBA00009695"/>
    </source>
</evidence>
<dbReference type="STRING" id="360411.AC812_04310"/>
<proteinExistence type="inferred from homology"/>
<evidence type="ECO:0000259" key="8">
    <source>
        <dbReference type="Pfam" id="PF21982"/>
    </source>
</evidence>
<reference evidence="9 10" key="1">
    <citation type="submission" date="2015-07" db="EMBL/GenBank/DDBJ databases">
        <title>Draft genome of Bellilinea caldifistulae DSM 17877.</title>
        <authorList>
            <person name="Hemp J."/>
            <person name="Ward L.M."/>
            <person name="Pace L.A."/>
            <person name="Fischer W.W."/>
        </authorList>
    </citation>
    <scope>NUCLEOTIDE SEQUENCE [LARGE SCALE GENOMIC DNA]</scope>
    <source>
        <strain evidence="9 10">GOMI-1</strain>
    </source>
</reference>
<dbReference type="Pfam" id="PF21982">
    <property type="entry name" value="RecX_HTH1"/>
    <property type="match status" value="1"/>
</dbReference>
<gene>
    <name evidence="5" type="primary">recX</name>
    <name evidence="9" type="ORF">AC812_04310</name>
</gene>
<dbReference type="InterPro" id="IPR053925">
    <property type="entry name" value="RecX_HTH_3rd"/>
</dbReference>
<comment type="similarity">
    <text evidence="2 5">Belongs to the RecX family.</text>
</comment>
<evidence type="ECO:0000256" key="3">
    <source>
        <dbReference type="ARBA" id="ARBA00018111"/>
    </source>
</evidence>
<dbReference type="GO" id="GO:0005737">
    <property type="term" value="C:cytoplasm"/>
    <property type="evidence" value="ECO:0007669"/>
    <property type="project" value="UniProtKB-SubCell"/>
</dbReference>
<comment type="caution">
    <text evidence="9">The sequence shown here is derived from an EMBL/GenBank/DDBJ whole genome shotgun (WGS) entry which is preliminary data.</text>
</comment>
<dbReference type="HAMAP" id="MF_01114">
    <property type="entry name" value="RecX"/>
    <property type="match status" value="1"/>
</dbReference>
<dbReference type="InterPro" id="IPR036388">
    <property type="entry name" value="WH-like_DNA-bd_sf"/>
</dbReference>
<dbReference type="Pfam" id="PF02631">
    <property type="entry name" value="RecX_HTH2"/>
    <property type="match status" value="1"/>
</dbReference>
<dbReference type="Proteomes" id="UP000050514">
    <property type="component" value="Unassembled WGS sequence"/>
</dbReference>
<dbReference type="GO" id="GO:0006282">
    <property type="term" value="P:regulation of DNA repair"/>
    <property type="evidence" value="ECO:0007669"/>
    <property type="project" value="UniProtKB-UniRule"/>
</dbReference>
<evidence type="ECO:0000256" key="5">
    <source>
        <dbReference type="HAMAP-Rule" id="MF_01114"/>
    </source>
</evidence>
<evidence type="ECO:0000259" key="6">
    <source>
        <dbReference type="Pfam" id="PF02631"/>
    </source>
</evidence>
<dbReference type="PANTHER" id="PTHR33602">
    <property type="entry name" value="REGULATORY PROTEIN RECX FAMILY PROTEIN"/>
    <property type="match status" value="1"/>
</dbReference>
<feature type="domain" description="RecX first three-helical" evidence="8">
    <location>
        <begin position="63"/>
        <end position="102"/>
    </location>
</feature>
<dbReference type="RefSeq" id="WP_061914762.1">
    <property type="nucleotide sequence ID" value="NZ_DF967971.1"/>
</dbReference>
<dbReference type="Gene3D" id="1.10.10.10">
    <property type="entry name" value="Winged helix-like DNA-binding domain superfamily/Winged helix DNA-binding domain"/>
    <property type="match status" value="3"/>
</dbReference>
<sequence>MNAERKVTALKVQKRNPNRVNVYLDGEYAFGLSRIVAAWLQVGQVLSEEKICSLQQEETREAAYQRALHYLSFRPRSEAEVRRKLLEKGFDQLLVEEIIERLRAERWLGDSEFARLWTENRTTFRPRSRRLLRFELRQKGVSEDHIEEALHPLAEESELAYEAGIRYARRLTSLQPDVFRKRLTAFLARRGFSYGTIAPVVRRICSEQEMEQPKT</sequence>
<dbReference type="OrthoDB" id="5421057at2"/>
<dbReference type="InterPro" id="IPR053924">
    <property type="entry name" value="RecX_HTH_2nd"/>
</dbReference>
<evidence type="ECO:0000256" key="4">
    <source>
        <dbReference type="ARBA" id="ARBA00022490"/>
    </source>
</evidence>
<name>A0A0P6X5P2_9CHLR</name>
<dbReference type="InterPro" id="IPR003783">
    <property type="entry name" value="Regulatory_RecX"/>
</dbReference>
<evidence type="ECO:0000313" key="10">
    <source>
        <dbReference type="Proteomes" id="UP000050514"/>
    </source>
</evidence>
<dbReference type="InterPro" id="IPR053926">
    <property type="entry name" value="RecX_HTH_1st"/>
</dbReference>
<evidence type="ECO:0000313" key="9">
    <source>
        <dbReference type="EMBL" id="KPL77189.1"/>
    </source>
</evidence>
<organism evidence="9 10">
    <name type="scientific">Bellilinea caldifistulae</name>
    <dbReference type="NCBI Taxonomy" id="360411"/>
    <lineage>
        <taxon>Bacteria</taxon>
        <taxon>Bacillati</taxon>
        <taxon>Chloroflexota</taxon>
        <taxon>Anaerolineae</taxon>
        <taxon>Anaerolineales</taxon>
        <taxon>Anaerolineaceae</taxon>
        <taxon>Bellilinea</taxon>
    </lineage>
</organism>